<keyword evidence="3 9" id="KW-0808">Transferase</keyword>
<dbReference type="NCBIfam" id="TIGR00678">
    <property type="entry name" value="holB"/>
    <property type="match status" value="1"/>
</dbReference>
<keyword evidence="10" id="KW-1185">Reference proteome</keyword>
<dbReference type="GO" id="GO:0003887">
    <property type="term" value="F:DNA-directed DNA polymerase activity"/>
    <property type="evidence" value="ECO:0007669"/>
    <property type="project" value="UniProtKB-KW"/>
</dbReference>
<dbReference type="InterPro" id="IPR004622">
    <property type="entry name" value="DNA_pol_HolB"/>
</dbReference>
<dbReference type="EC" id="2.7.7.7" evidence="1"/>
<dbReference type="InterPro" id="IPR050238">
    <property type="entry name" value="DNA_Rep/Repair_Clamp_Loader"/>
</dbReference>
<feature type="domain" description="DNA polymerase III delta subunit C-terminal" evidence="8">
    <location>
        <begin position="209"/>
        <end position="322"/>
    </location>
</feature>
<name>A0A6I0F5H3_9FIRM</name>
<dbReference type="Pfam" id="PF09115">
    <property type="entry name" value="DNApol3-delta_C"/>
    <property type="match status" value="1"/>
</dbReference>
<dbReference type="InterPro" id="IPR015199">
    <property type="entry name" value="DNA_pol_III_delta_C"/>
</dbReference>
<evidence type="ECO:0000256" key="3">
    <source>
        <dbReference type="ARBA" id="ARBA00022679"/>
    </source>
</evidence>
<evidence type="ECO:0000313" key="10">
    <source>
        <dbReference type="Proteomes" id="UP000432715"/>
    </source>
</evidence>
<evidence type="ECO:0000259" key="8">
    <source>
        <dbReference type="Pfam" id="PF09115"/>
    </source>
</evidence>
<keyword evidence="5" id="KW-0235">DNA replication</keyword>
<sequence length="327" mass="37388">MAFKGIVGQERILSYLSEALLKNETPHAYLFEGADGLGKKAVAQQLAMGLICTSKIKPCLKCNSCLKVVSGNHSEVKLIESEGSIKIETIRYLQKEIQLKPYEGKKKVFIINQAEKMTQQAQNALLKTLEEPPSYATIILIVNISSSLLPTIVSRCQVIKFRPIEIQKIQDYLIHNKGLSYEESKVIALFSKGIIGNALKILEDESFQEKRQLLVDITKELLRGKTLLALENGSLLTSQKNNIQEFLDLLASWYRDIMIYKETKEYHFIMNYDKIEEINHQASQVNLNKLKDIIYIIEDTKTKLKSNVNFQLNMEVMLLKMQEVISW</sequence>
<dbReference type="Proteomes" id="UP000432715">
    <property type="component" value="Unassembled WGS sequence"/>
</dbReference>
<dbReference type="GO" id="GO:0003677">
    <property type="term" value="F:DNA binding"/>
    <property type="evidence" value="ECO:0007669"/>
    <property type="project" value="InterPro"/>
</dbReference>
<gene>
    <name evidence="9" type="primary">holB</name>
    <name evidence="9" type="ORF">F8154_02240</name>
</gene>
<evidence type="ECO:0000256" key="6">
    <source>
        <dbReference type="ARBA" id="ARBA00022932"/>
    </source>
</evidence>
<dbReference type="Pfam" id="PF13177">
    <property type="entry name" value="DNA_pol3_delta2"/>
    <property type="match status" value="1"/>
</dbReference>
<dbReference type="PANTHER" id="PTHR11669">
    <property type="entry name" value="REPLICATION FACTOR C / DNA POLYMERASE III GAMMA-TAU SUBUNIT"/>
    <property type="match status" value="1"/>
</dbReference>
<evidence type="ECO:0000256" key="1">
    <source>
        <dbReference type="ARBA" id="ARBA00012417"/>
    </source>
</evidence>
<keyword evidence="6" id="KW-0239">DNA-directed DNA polymerase</keyword>
<accession>A0A6I0F5H3</accession>
<reference evidence="9 10" key="1">
    <citation type="submission" date="2019-10" db="EMBL/GenBank/DDBJ databases">
        <title>Alkaliphilus serpentinus sp. nov. and Alkaliphilus pronyensis sp. nov., two novel anaerobic alkaliphilic species isolated from the serpentinized-hosted hydrothermal field of the Prony Bay (New Caledonia).</title>
        <authorList>
            <person name="Postec A."/>
        </authorList>
    </citation>
    <scope>NUCLEOTIDE SEQUENCE [LARGE SCALE GENOMIC DNA]</scope>
    <source>
        <strain evidence="9 10">LacV</strain>
    </source>
</reference>
<comment type="catalytic activity">
    <reaction evidence="7">
        <text>DNA(n) + a 2'-deoxyribonucleoside 5'-triphosphate = DNA(n+1) + diphosphate</text>
        <dbReference type="Rhea" id="RHEA:22508"/>
        <dbReference type="Rhea" id="RHEA-COMP:17339"/>
        <dbReference type="Rhea" id="RHEA-COMP:17340"/>
        <dbReference type="ChEBI" id="CHEBI:33019"/>
        <dbReference type="ChEBI" id="CHEBI:61560"/>
        <dbReference type="ChEBI" id="CHEBI:173112"/>
        <dbReference type="EC" id="2.7.7.7"/>
    </reaction>
</comment>
<dbReference type="OrthoDB" id="9810148at2"/>
<dbReference type="GO" id="GO:0009360">
    <property type="term" value="C:DNA polymerase III complex"/>
    <property type="evidence" value="ECO:0007669"/>
    <property type="project" value="InterPro"/>
</dbReference>
<protein>
    <recommendedName>
        <fullName evidence="2">DNA polymerase III subunit delta'</fullName>
        <ecNumber evidence="1">2.7.7.7</ecNumber>
    </recommendedName>
</protein>
<evidence type="ECO:0000256" key="2">
    <source>
        <dbReference type="ARBA" id="ARBA00014363"/>
    </source>
</evidence>
<dbReference type="InterPro" id="IPR008921">
    <property type="entry name" value="DNA_pol3_clamp-load_cplx_C"/>
</dbReference>
<evidence type="ECO:0000256" key="4">
    <source>
        <dbReference type="ARBA" id="ARBA00022695"/>
    </source>
</evidence>
<keyword evidence="4 9" id="KW-0548">Nucleotidyltransferase</keyword>
<dbReference type="SUPFAM" id="SSF48019">
    <property type="entry name" value="post-AAA+ oligomerization domain-like"/>
    <property type="match status" value="1"/>
</dbReference>
<dbReference type="EMBL" id="WBZC01000008">
    <property type="protein sequence ID" value="KAB3537820.1"/>
    <property type="molecule type" value="Genomic_DNA"/>
</dbReference>
<dbReference type="GO" id="GO:0006261">
    <property type="term" value="P:DNA-templated DNA replication"/>
    <property type="evidence" value="ECO:0007669"/>
    <property type="project" value="TreeGrafter"/>
</dbReference>
<evidence type="ECO:0000313" key="9">
    <source>
        <dbReference type="EMBL" id="KAB3537820.1"/>
    </source>
</evidence>
<dbReference type="AlphaFoldDB" id="A0A6I0F5H3"/>
<evidence type="ECO:0000256" key="5">
    <source>
        <dbReference type="ARBA" id="ARBA00022705"/>
    </source>
</evidence>
<dbReference type="RefSeq" id="WP_151859965.1">
    <property type="nucleotide sequence ID" value="NZ_WBZC01000008.1"/>
</dbReference>
<evidence type="ECO:0000256" key="7">
    <source>
        <dbReference type="ARBA" id="ARBA00049244"/>
    </source>
</evidence>
<dbReference type="Gene3D" id="3.40.50.300">
    <property type="entry name" value="P-loop containing nucleotide triphosphate hydrolases"/>
    <property type="match status" value="1"/>
</dbReference>
<proteinExistence type="predicted"/>
<dbReference type="SUPFAM" id="SSF52540">
    <property type="entry name" value="P-loop containing nucleoside triphosphate hydrolases"/>
    <property type="match status" value="1"/>
</dbReference>
<comment type="caution">
    <text evidence="9">The sequence shown here is derived from an EMBL/GenBank/DDBJ whole genome shotgun (WGS) entry which is preliminary data.</text>
</comment>
<dbReference type="PANTHER" id="PTHR11669:SF8">
    <property type="entry name" value="DNA POLYMERASE III SUBUNIT DELTA"/>
    <property type="match status" value="1"/>
</dbReference>
<dbReference type="InterPro" id="IPR027417">
    <property type="entry name" value="P-loop_NTPase"/>
</dbReference>
<organism evidence="9 10">
    <name type="scientific">Alkaliphilus pronyensis</name>
    <dbReference type="NCBI Taxonomy" id="1482732"/>
    <lineage>
        <taxon>Bacteria</taxon>
        <taxon>Bacillati</taxon>
        <taxon>Bacillota</taxon>
        <taxon>Clostridia</taxon>
        <taxon>Peptostreptococcales</taxon>
        <taxon>Natronincolaceae</taxon>
        <taxon>Alkaliphilus</taxon>
    </lineage>
</organism>
<dbReference type="GO" id="GO:0008408">
    <property type="term" value="F:3'-5' exonuclease activity"/>
    <property type="evidence" value="ECO:0007669"/>
    <property type="project" value="InterPro"/>
</dbReference>